<feature type="transmembrane region" description="Helical" evidence="1">
    <location>
        <begin position="31"/>
        <end position="54"/>
    </location>
</feature>
<feature type="transmembrane region" description="Helical" evidence="1">
    <location>
        <begin position="256"/>
        <end position="276"/>
    </location>
</feature>
<dbReference type="AlphaFoldDB" id="A0A7K0CLN0"/>
<evidence type="ECO:0000313" key="3">
    <source>
        <dbReference type="Proteomes" id="UP000466345"/>
    </source>
</evidence>
<comment type="caution">
    <text evidence="2">The sequence shown here is derived from an EMBL/GenBank/DDBJ whole genome shotgun (WGS) entry which is preliminary data.</text>
</comment>
<keyword evidence="3" id="KW-1185">Reference proteome</keyword>
<reference evidence="2 3" key="1">
    <citation type="submission" date="2019-10" db="EMBL/GenBank/DDBJ databases">
        <title>Streptomyces smaragdinus sp. nov. and Streptomyces fabii sp. nov., isolated from the gut of fungus growing-termite Macrotermes natalensis.</title>
        <authorList>
            <person name="Schwitalla J."/>
            <person name="Benndorf R."/>
            <person name="Martin K."/>
            <person name="De Beer W."/>
            <person name="Kaster A.-K."/>
            <person name="Vollmers J."/>
            <person name="Poulsen M."/>
            <person name="Beemelmanns C."/>
        </authorList>
    </citation>
    <scope>NUCLEOTIDE SEQUENCE [LARGE SCALE GENOMIC DNA]</scope>
    <source>
        <strain evidence="2 3">RB5</strain>
    </source>
</reference>
<accession>A0A7K0CLN0</accession>
<keyword evidence="1" id="KW-0812">Transmembrane</keyword>
<feature type="transmembrane region" description="Helical" evidence="1">
    <location>
        <begin position="307"/>
        <end position="325"/>
    </location>
</feature>
<keyword evidence="1" id="KW-1133">Transmembrane helix</keyword>
<evidence type="ECO:0008006" key="4">
    <source>
        <dbReference type="Google" id="ProtNLM"/>
    </source>
</evidence>
<dbReference type="Proteomes" id="UP000466345">
    <property type="component" value="Unassembled WGS sequence"/>
</dbReference>
<proteinExistence type="predicted"/>
<feature type="transmembrane region" description="Helical" evidence="1">
    <location>
        <begin position="366"/>
        <end position="382"/>
    </location>
</feature>
<dbReference type="RefSeq" id="WP_194293002.1">
    <property type="nucleotide sequence ID" value="NZ_WEGJ01000020.1"/>
</dbReference>
<feature type="transmembrane region" description="Helical" evidence="1">
    <location>
        <begin position="232"/>
        <end position="249"/>
    </location>
</feature>
<gene>
    <name evidence="2" type="ORF">SRB5_45640</name>
</gene>
<evidence type="ECO:0000256" key="1">
    <source>
        <dbReference type="SAM" id="Phobius"/>
    </source>
</evidence>
<evidence type="ECO:0000313" key="2">
    <source>
        <dbReference type="EMBL" id="MQY14398.1"/>
    </source>
</evidence>
<keyword evidence="1" id="KW-0472">Membrane</keyword>
<sequence length="428" mass="44956">MNSPGELAALRERVAVLEAEKRTKHHRVRSVCSVLLIVLGCVLAPLGTVAVWAAHIVGDTDQYVTTVAPLADDPDVQKAASERVANAVLEHVDTAALLQQVAPEDRPALERALGRLEGPLDDALHSLVRSTAQQVVASDAFAKVWTEANREAHASIDKALTGQGGGLVELSDNAATLDLAPLVERVKERLVAAGLTFAERIPPVHTEFTLVQSEDIGKVKRGFRLLQLAGNWLPVIALVLLAAGVLTAVGRRRALIAAALGTVLGMLLLGLALTLARPLYLDALPAGVSRPAAGSVFDILVRFLRRGVRMVAVLGIVVALGAWLTGGGRWARSVRGVWRSGIGAAAGHAGLRTGPVGPWVHRWRRWLTWAAVAAGAVAVVLWPAPTAMVVVGLALAVLAVLAVIEFLDPEGHPNGVTPVAGEAPRPDA</sequence>
<name>A0A7K0CLN0_9ACTN</name>
<protein>
    <recommendedName>
        <fullName evidence="4">Integral membrane protein</fullName>
    </recommendedName>
</protein>
<dbReference type="EMBL" id="WEGJ01000020">
    <property type="protein sequence ID" value="MQY14398.1"/>
    <property type="molecule type" value="Genomic_DNA"/>
</dbReference>
<organism evidence="2 3">
    <name type="scientific">Streptomyces smaragdinus</name>
    <dbReference type="NCBI Taxonomy" id="2585196"/>
    <lineage>
        <taxon>Bacteria</taxon>
        <taxon>Bacillati</taxon>
        <taxon>Actinomycetota</taxon>
        <taxon>Actinomycetes</taxon>
        <taxon>Kitasatosporales</taxon>
        <taxon>Streptomycetaceae</taxon>
        <taxon>Streptomyces</taxon>
    </lineage>
</organism>